<evidence type="ECO:0000313" key="3">
    <source>
        <dbReference type="EMBL" id="SDT36635.1"/>
    </source>
</evidence>
<dbReference type="GO" id="GO:0016706">
    <property type="term" value="F:2-oxoglutarate-dependent dioxygenase activity"/>
    <property type="evidence" value="ECO:0007669"/>
    <property type="project" value="UniProtKB-ARBA"/>
</dbReference>
<dbReference type="AlphaFoldDB" id="A0A1H1ZS66"/>
<proteinExistence type="predicted"/>
<dbReference type="Proteomes" id="UP000199524">
    <property type="component" value="Chromosome I"/>
</dbReference>
<accession>A0A1H1ZS66</accession>
<evidence type="ECO:0000256" key="1">
    <source>
        <dbReference type="ARBA" id="ARBA00023002"/>
    </source>
</evidence>
<feature type="domain" description="TauD/TfdA-like" evidence="2">
    <location>
        <begin position="271"/>
        <end position="339"/>
    </location>
</feature>
<dbReference type="Gene3D" id="3.60.130.10">
    <property type="entry name" value="Clavaminate synthase-like"/>
    <property type="match status" value="1"/>
</dbReference>
<keyword evidence="4" id="KW-1185">Reference proteome</keyword>
<dbReference type="InterPro" id="IPR003819">
    <property type="entry name" value="TauD/TfdA-like"/>
</dbReference>
<keyword evidence="1" id="KW-0560">Oxidoreductase</keyword>
<keyword evidence="3" id="KW-0223">Dioxygenase</keyword>
<reference evidence="4" key="1">
    <citation type="submission" date="2016-10" db="EMBL/GenBank/DDBJ databases">
        <authorList>
            <person name="Varghese N."/>
            <person name="Submissions S."/>
        </authorList>
    </citation>
    <scope>NUCLEOTIDE SEQUENCE [LARGE SCALE GENOMIC DNA]</scope>
    <source>
        <strain evidence="4">ATCC 23835</strain>
    </source>
</reference>
<dbReference type="GeneID" id="300210130"/>
<dbReference type="EMBL" id="LT629777">
    <property type="protein sequence ID" value="SDT36635.1"/>
    <property type="molecule type" value="Genomic_DNA"/>
</dbReference>
<dbReference type="InterPro" id="IPR042098">
    <property type="entry name" value="TauD-like_sf"/>
</dbReference>
<organism evidence="3 4">
    <name type="scientific">Pseudomonas asplenii</name>
    <dbReference type="NCBI Taxonomy" id="53407"/>
    <lineage>
        <taxon>Bacteria</taxon>
        <taxon>Pseudomonadati</taxon>
        <taxon>Pseudomonadota</taxon>
        <taxon>Gammaproteobacteria</taxon>
        <taxon>Pseudomonadales</taxon>
        <taxon>Pseudomonadaceae</taxon>
        <taxon>Pseudomonas</taxon>
    </lineage>
</organism>
<protein>
    <submittedName>
        <fullName evidence="3">Taurine catabolism dioxygenase TauD, TfdA family</fullName>
    </submittedName>
</protein>
<dbReference type="SUPFAM" id="SSF51197">
    <property type="entry name" value="Clavaminate synthase-like"/>
    <property type="match status" value="1"/>
</dbReference>
<dbReference type="Pfam" id="PF02668">
    <property type="entry name" value="TauD"/>
    <property type="match status" value="1"/>
</dbReference>
<evidence type="ECO:0000313" key="4">
    <source>
        <dbReference type="Proteomes" id="UP000199524"/>
    </source>
</evidence>
<evidence type="ECO:0000259" key="2">
    <source>
        <dbReference type="Pfam" id="PF02668"/>
    </source>
</evidence>
<sequence length="361" mass="39954">MSKLDETVRNSASRVNETSAHWLIRNPPTTPLQALPEIHVSFNEQQQWHEALSHLAITDSASGIEQMPALACLLEKVLSAEKYQALRDFPRSDAVALIVRGLPVDRQLPATPYDLEPGIEELPVLAGAILSVLATLGTRPVGYEGESHDTVFRHVSPKQERETETSSFGSRLGLGMHVDNPHLPLTCEPVTGLSACPEYLSLTGLRCELDVPTRIVAIRDVLDTLPEFVEQELLRPNFSIRRPDSFGTQGNVLENVPLLYKPQAGGLHCRYNKAAVTATSANADFAMQLFAATANHPDVTRHILLQPGDMLIFKNQQTLHARDGFAPRYDGRDRWMIRVFGVDDPARVVPLDPTQPFIVRA</sequence>
<name>A0A1H1ZS66_9PSED</name>
<dbReference type="RefSeq" id="WP_232000421.1">
    <property type="nucleotide sequence ID" value="NZ_LT629777.1"/>
</dbReference>
<gene>
    <name evidence="3" type="ORF">SAMN05216598_5280</name>
</gene>